<protein>
    <submittedName>
        <fullName evidence="1">Uncharacterized protein</fullName>
    </submittedName>
</protein>
<gene>
    <name evidence="1" type="ORF">D7316_04829</name>
</gene>
<organism evidence="1 2">
    <name type="scientific">Gordonia insulae</name>
    <dbReference type="NCBI Taxonomy" id="2420509"/>
    <lineage>
        <taxon>Bacteria</taxon>
        <taxon>Bacillati</taxon>
        <taxon>Actinomycetota</taxon>
        <taxon>Actinomycetes</taxon>
        <taxon>Mycobacteriales</taxon>
        <taxon>Gordoniaceae</taxon>
        <taxon>Gordonia</taxon>
    </lineage>
</organism>
<dbReference type="KEGG" id="gom:D7316_04829"/>
<accession>A0A3G8JUL7</accession>
<dbReference type="AlphaFoldDB" id="A0A3G8JUL7"/>
<sequence>MLITLASGSAAGVVVARAVGFPPTPAPIGANPDHARQPSITAIAAATGSAAAGK</sequence>
<name>A0A3G8JUL7_9ACTN</name>
<keyword evidence="2" id="KW-1185">Reference proteome</keyword>
<evidence type="ECO:0000313" key="1">
    <source>
        <dbReference type="EMBL" id="AZG48212.1"/>
    </source>
</evidence>
<dbReference type="EMBL" id="CP033972">
    <property type="protein sequence ID" value="AZG48212.1"/>
    <property type="molecule type" value="Genomic_DNA"/>
</dbReference>
<evidence type="ECO:0000313" key="2">
    <source>
        <dbReference type="Proteomes" id="UP000271469"/>
    </source>
</evidence>
<dbReference type="Proteomes" id="UP000271469">
    <property type="component" value="Chromosome"/>
</dbReference>
<reference evidence="1 2" key="1">
    <citation type="submission" date="2018-11" db="EMBL/GenBank/DDBJ databases">
        <title>Gordonia insulae sp. nov., isolated from an island soil.</title>
        <authorList>
            <person name="Kim Y.S."/>
            <person name="Kim S.B."/>
        </authorList>
    </citation>
    <scope>NUCLEOTIDE SEQUENCE [LARGE SCALE GENOMIC DNA]</scope>
    <source>
        <strain evidence="1 2">MMS17-SY073</strain>
    </source>
</reference>
<proteinExistence type="predicted"/>